<name>A0ABQ8K050_9APHY</name>
<evidence type="ECO:0000259" key="1">
    <source>
        <dbReference type="Pfam" id="PF00339"/>
    </source>
</evidence>
<sequence>MTSIELVLDQHPFIIGHSVSGAVLLNFRMLQDDGIETIHVKLIGHMHGRADHGKSHERKNIDFLQHILPVWKRGQAYPPPGSDVLPLPFNIPLRPDLPPSASLHARRLRGSIKYTLHAIGDRPGLLKFNKEVKQYVTVQPNGTVSEPVQTRLGNHDWDGPWTTIRASKHVSKYVLWGEHADVDVRLTVPAIDAVPLRTAIPFTLSVTTLSKPHPRDYEGQLWPSPPCQPEAYDFVLKEDVFLRIGTPTKKKTGSISLRQPPRPMHFEPAKKEWIAATGGQGQWKQETTMKSSIRLECPPTFTFTWEGKIRLAISVRCPLECRMHALTSVRLSSIVCVSRLNSVACVV</sequence>
<dbReference type="InterPro" id="IPR014756">
    <property type="entry name" value="Ig_E-set"/>
</dbReference>
<organism evidence="2 3">
    <name type="scientific">Rhodofomes roseus</name>
    <dbReference type="NCBI Taxonomy" id="34475"/>
    <lineage>
        <taxon>Eukaryota</taxon>
        <taxon>Fungi</taxon>
        <taxon>Dikarya</taxon>
        <taxon>Basidiomycota</taxon>
        <taxon>Agaricomycotina</taxon>
        <taxon>Agaricomycetes</taxon>
        <taxon>Polyporales</taxon>
        <taxon>Rhodofomes</taxon>
    </lineage>
</organism>
<dbReference type="Pfam" id="PF00339">
    <property type="entry name" value="Arrestin_N"/>
    <property type="match status" value="1"/>
</dbReference>
<dbReference type="EMBL" id="JADCUA010000034">
    <property type="protein sequence ID" value="KAH9830022.1"/>
    <property type="molecule type" value="Genomic_DNA"/>
</dbReference>
<evidence type="ECO:0000313" key="3">
    <source>
        <dbReference type="Proteomes" id="UP000814176"/>
    </source>
</evidence>
<dbReference type="InterPro" id="IPR011021">
    <property type="entry name" value="Arrestin-like_N"/>
</dbReference>
<keyword evidence="3" id="KW-1185">Reference proteome</keyword>
<accession>A0ABQ8K050</accession>
<dbReference type="Gene3D" id="2.60.40.640">
    <property type="match status" value="1"/>
</dbReference>
<proteinExistence type="predicted"/>
<gene>
    <name evidence="2" type="ORF">C8Q71DRAFT_717558</name>
</gene>
<dbReference type="Proteomes" id="UP000814176">
    <property type="component" value="Unassembled WGS sequence"/>
</dbReference>
<dbReference type="InterPro" id="IPR014752">
    <property type="entry name" value="Arrestin-like_C"/>
</dbReference>
<dbReference type="GeneID" id="72001903"/>
<dbReference type="SUPFAM" id="SSF81296">
    <property type="entry name" value="E set domains"/>
    <property type="match status" value="1"/>
</dbReference>
<dbReference type="RefSeq" id="XP_047773385.1">
    <property type="nucleotide sequence ID" value="XM_047921171.1"/>
</dbReference>
<protein>
    <recommendedName>
        <fullName evidence="1">Arrestin-like N-terminal domain-containing protein</fullName>
    </recommendedName>
</protein>
<feature type="domain" description="Arrestin-like N-terminal" evidence="1">
    <location>
        <begin position="11"/>
        <end position="141"/>
    </location>
</feature>
<reference evidence="2 3" key="1">
    <citation type="journal article" date="2021" name="Environ. Microbiol.">
        <title>Gene family expansions and transcriptome signatures uncover fungal adaptations to wood decay.</title>
        <authorList>
            <person name="Hage H."/>
            <person name="Miyauchi S."/>
            <person name="Viragh M."/>
            <person name="Drula E."/>
            <person name="Min B."/>
            <person name="Chaduli D."/>
            <person name="Navarro D."/>
            <person name="Favel A."/>
            <person name="Norest M."/>
            <person name="Lesage-Meessen L."/>
            <person name="Balint B."/>
            <person name="Merenyi Z."/>
            <person name="de Eugenio L."/>
            <person name="Morin E."/>
            <person name="Martinez A.T."/>
            <person name="Baldrian P."/>
            <person name="Stursova M."/>
            <person name="Martinez M.J."/>
            <person name="Novotny C."/>
            <person name="Magnuson J.K."/>
            <person name="Spatafora J.W."/>
            <person name="Maurice S."/>
            <person name="Pangilinan J."/>
            <person name="Andreopoulos W."/>
            <person name="LaButti K."/>
            <person name="Hundley H."/>
            <person name="Na H."/>
            <person name="Kuo A."/>
            <person name="Barry K."/>
            <person name="Lipzen A."/>
            <person name="Henrissat B."/>
            <person name="Riley R."/>
            <person name="Ahrendt S."/>
            <person name="Nagy L.G."/>
            <person name="Grigoriev I.V."/>
            <person name="Martin F."/>
            <person name="Rosso M.N."/>
        </authorList>
    </citation>
    <scope>NUCLEOTIDE SEQUENCE [LARGE SCALE GENOMIC DNA]</scope>
    <source>
        <strain evidence="2 3">CIRM-BRFM 1785</strain>
    </source>
</reference>
<comment type="caution">
    <text evidence="2">The sequence shown here is derived from an EMBL/GenBank/DDBJ whole genome shotgun (WGS) entry which is preliminary data.</text>
</comment>
<evidence type="ECO:0000313" key="2">
    <source>
        <dbReference type="EMBL" id="KAH9830022.1"/>
    </source>
</evidence>